<protein>
    <submittedName>
        <fullName evidence="1">Putative secreted protein</fullName>
    </submittedName>
</protein>
<proteinExistence type="predicted"/>
<organism evidence="1">
    <name type="scientific">Anopheles darlingi</name>
    <name type="common">Mosquito</name>
    <dbReference type="NCBI Taxonomy" id="43151"/>
    <lineage>
        <taxon>Eukaryota</taxon>
        <taxon>Metazoa</taxon>
        <taxon>Ecdysozoa</taxon>
        <taxon>Arthropoda</taxon>
        <taxon>Hexapoda</taxon>
        <taxon>Insecta</taxon>
        <taxon>Pterygota</taxon>
        <taxon>Neoptera</taxon>
        <taxon>Endopterygota</taxon>
        <taxon>Diptera</taxon>
        <taxon>Nematocera</taxon>
        <taxon>Culicoidea</taxon>
        <taxon>Culicidae</taxon>
        <taxon>Anophelinae</taxon>
        <taxon>Anopheles</taxon>
    </lineage>
</organism>
<name>A0A2M4D7A8_ANODA</name>
<sequence>MFTLVCLPVSSRSLATILQLPLREQSTLMWRQRNDSYAMCDVKCAHMHLSVDIPNECQCSRRNVILDHQLQCAMLHVISSIPTTALEMTIFNGCRTASCLDQAMQI</sequence>
<accession>A0A2M4D7A8</accession>
<evidence type="ECO:0000313" key="1">
    <source>
        <dbReference type="EMBL" id="MBW73464.1"/>
    </source>
</evidence>
<reference evidence="1" key="1">
    <citation type="submission" date="2018-01" db="EMBL/GenBank/DDBJ databases">
        <title>An insight into the sialome of Amazonian anophelines.</title>
        <authorList>
            <person name="Ribeiro J.M."/>
            <person name="Scarpassa V."/>
            <person name="Calvo E."/>
        </authorList>
    </citation>
    <scope>NUCLEOTIDE SEQUENCE</scope>
</reference>
<dbReference type="EMBL" id="GGFL01009286">
    <property type="protein sequence ID" value="MBW73464.1"/>
    <property type="molecule type" value="Transcribed_RNA"/>
</dbReference>
<dbReference type="AlphaFoldDB" id="A0A2M4D7A8"/>